<reference evidence="2 3" key="1">
    <citation type="journal article" date="2014" name="Genome Announc.">
        <title>Whole Genome Sequence of the Probiotic Strain Lactobacillus paracasei N1115, Isolated from Traditional Chinese Fermented Milk.</title>
        <authorList>
            <person name="Wang S."/>
            <person name="Zhu H."/>
            <person name="He F."/>
            <person name="Luo Y."/>
            <person name="Kang Z."/>
            <person name="Lu C."/>
            <person name="Feng L."/>
            <person name="Lu X."/>
            <person name="Xue Y."/>
            <person name="Wang H."/>
        </authorList>
    </citation>
    <scope>NUCLEOTIDE SEQUENCE [LARGE SCALE GENOMIC DNA]</scope>
    <source>
        <strain evidence="2 3">N1115</strain>
    </source>
</reference>
<accession>A0A806LJC1</accession>
<evidence type="ECO:0000313" key="3">
    <source>
        <dbReference type="Proteomes" id="UP000019441"/>
    </source>
</evidence>
<feature type="transmembrane region" description="Helical" evidence="1">
    <location>
        <begin position="18"/>
        <end position="36"/>
    </location>
</feature>
<sequence length="88" mass="10539">MERRKQIRRRNDEVYKELLINLIIVVGFFLVEIQPVQSEFVSVTTKVSSVLVLINFLYYFGTLLTFSIVIMLILLWLVRCFFKQKHKI</sequence>
<dbReference type="KEGG" id="lpq:AF91_15485"/>
<dbReference type="EMBL" id="CP007125">
    <property type="protein sequence ID" value="AHJ34588.1"/>
    <property type="molecule type" value="Genomic_DNA"/>
</dbReference>
<keyword evidence="1" id="KW-1133">Transmembrane helix</keyword>
<dbReference type="Proteomes" id="UP000019441">
    <property type="component" value="Plasmid unnamed_3"/>
</dbReference>
<keyword evidence="1" id="KW-0812">Transmembrane</keyword>
<feature type="transmembrane region" description="Helical" evidence="1">
    <location>
        <begin position="56"/>
        <end position="78"/>
    </location>
</feature>
<evidence type="ECO:0000256" key="1">
    <source>
        <dbReference type="SAM" id="Phobius"/>
    </source>
</evidence>
<evidence type="ECO:0000313" key="2">
    <source>
        <dbReference type="EMBL" id="AHJ34588.1"/>
    </source>
</evidence>
<keyword evidence="1" id="KW-0472">Membrane</keyword>
<gene>
    <name evidence="2" type="ORF">AF91_15485</name>
</gene>
<geneLocation type="plasmid" evidence="3">
    <name>3</name>
</geneLocation>
<proteinExistence type="predicted"/>
<dbReference type="AlphaFoldDB" id="A0A806LJC1"/>
<name>A0A806LJC1_LACPA</name>
<keyword evidence="2" id="KW-0614">Plasmid</keyword>
<organism evidence="2 3">
    <name type="scientific">Lacticaseibacillus paracasei N1115</name>
    <dbReference type="NCBI Taxonomy" id="1446494"/>
    <lineage>
        <taxon>Bacteria</taxon>
        <taxon>Bacillati</taxon>
        <taxon>Bacillota</taxon>
        <taxon>Bacilli</taxon>
        <taxon>Lactobacillales</taxon>
        <taxon>Lactobacillaceae</taxon>
        <taxon>Lacticaseibacillus</taxon>
    </lineage>
</organism>
<protein>
    <submittedName>
        <fullName evidence="2">Uncharacterized protein</fullName>
    </submittedName>
</protein>